<dbReference type="RefSeq" id="XP_060414375.1">
    <property type="nucleotide sequence ID" value="XM_060557781.1"/>
</dbReference>
<feature type="compositionally biased region" description="Basic and acidic residues" evidence="1">
    <location>
        <begin position="76"/>
        <end position="101"/>
    </location>
</feature>
<feature type="region of interest" description="Disordered" evidence="1">
    <location>
        <begin position="75"/>
        <end position="108"/>
    </location>
</feature>
<reference evidence="2" key="1">
    <citation type="submission" date="2021-06" db="EMBL/GenBank/DDBJ databases">
        <title>Comparative genomics, transcriptomics and evolutionary studies reveal genomic signatures of adaptation to plant cell wall in hemibiotrophic fungi.</title>
        <authorList>
            <consortium name="DOE Joint Genome Institute"/>
            <person name="Baroncelli R."/>
            <person name="Diaz J.F."/>
            <person name="Benocci T."/>
            <person name="Peng M."/>
            <person name="Battaglia E."/>
            <person name="Haridas S."/>
            <person name="Andreopoulos W."/>
            <person name="Labutti K."/>
            <person name="Pangilinan J."/>
            <person name="Floch G.L."/>
            <person name="Makela M.R."/>
            <person name="Henrissat B."/>
            <person name="Grigoriev I.V."/>
            <person name="Crouch J.A."/>
            <person name="De Vries R.P."/>
            <person name="Sukno S.A."/>
            <person name="Thon M.R."/>
        </authorList>
    </citation>
    <scope>NUCLEOTIDE SEQUENCE</scope>
    <source>
        <strain evidence="2">CBS 125086</strain>
    </source>
</reference>
<proteinExistence type="predicted"/>
<evidence type="ECO:0000256" key="1">
    <source>
        <dbReference type="SAM" id="MobiDB-lite"/>
    </source>
</evidence>
<sequence length="146" mass="16661">MCYVYRHRHVCCNCSRIMSSQDKTGWCEKRIWVRPSPFEHAVPYCSEGTKLIHLDYKVMRCVDCHFGPSRLTRAVDTPRQDTRLPEQRQGQHDEQTERDADGGSEAEAPGRLWSVGRYVCRVLAGWAVTVLGGVPVPSDHPAYNRS</sequence>
<gene>
    <name evidence="2" type="ORF">LY79DRAFT_553541</name>
</gene>
<name>A0AAD8PZD0_9PEZI</name>
<dbReference type="GeneID" id="85442021"/>
<organism evidence="2 3">
    <name type="scientific">Colletotrichum navitas</name>
    <dbReference type="NCBI Taxonomy" id="681940"/>
    <lineage>
        <taxon>Eukaryota</taxon>
        <taxon>Fungi</taxon>
        <taxon>Dikarya</taxon>
        <taxon>Ascomycota</taxon>
        <taxon>Pezizomycotina</taxon>
        <taxon>Sordariomycetes</taxon>
        <taxon>Hypocreomycetidae</taxon>
        <taxon>Glomerellales</taxon>
        <taxon>Glomerellaceae</taxon>
        <taxon>Colletotrichum</taxon>
        <taxon>Colletotrichum graminicola species complex</taxon>
    </lineage>
</organism>
<evidence type="ECO:0000313" key="2">
    <source>
        <dbReference type="EMBL" id="KAK1590908.1"/>
    </source>
</evidence>
<comment type="caution">
    <text evidence="2">The sequence shown here is derived from an EMBL/GenBank/DDBJ whole genome shotgun (WGS) entry which is preliminary data.</text>
</comment>
<dbReference type="AlphaFoldDB" id="A0AAD8PZD0"/>
<keyword evidence="3" id="KW-1185">Reference proteome</keyword>
<dbReference type="EMBL" id="JAHLJV010000028">
    <property type="protein sequence ID" value="KAK1590908.1"/>
    <property type="molecule type" value="Genomic_DNA"/>
</dbReference>
<evidence type="ECO:0000313" key="3">
    <source>
        <dbReference type="Proteomes" id="UP001230504"/>
    </source>
</evidence>
<protein>
    <submittedName>
        <fullName evidence="2">Uncharacterized protein</fullName>
    </submittedName>
</protein>
<dbReference type="Proteomes" id="UP001230504">
    <property type="component" value="Unassembled WGS sequence"/>
</dbReference>
<accession>A0AAD8PZD0</accession>